<reference evidence="2" key="1">
    <citation type="submission" date="2023-06" db="EMBL/GenBank/DDBJ databases">
        <authorList>
            <consortium name="Lawrence Berkeley National Laboratory"/>
            <person name="Ahrendt S."/>
            <person name="Sahu N."/>
            <person name="Indic B."/>
            <person name="Wong-Bajracharya J."/>
            <person name="Merenyi Z."/>
            <person name="Ke H.-M."/>
            <person name="Monk M."/>
            <person name="Kocsube S."/>
            <person name="Drula E."/>
            <person name="Lipzen A."/>
            <person name="Balint B."/>
            <person name="Henrissat B."/>
            <person name="Andreopoulos B."/>
            <person name="Martin F.M."/>
            <person name="Harder C.B."/>
            <person name="Rigling D."/>
            <person name="Ford K.L."/>
            <person name="Foster G.D."/>
            <person name="Pangilinan J."/>
            <person name="Papanicolaou A."/>
            <person name="Barry K."/>
            <person name="LaButti K."/>
            <person name="Viragh M."/>
            <person name="Koriabine M."/>
            <person name="Yan M."/>
            <person name="Riley R."/>
            <person name="Champramary S."/>
            <person name="Plett K.L."/>
            <person name="Tsai I.J."/>
            <person name="Slot J."/>
            <person name="Sipos G."/>
            <person name="Plett J."/>
            <person name="Nagy L.G."/>
            <person name="Grigoriev I.V."/>
        </authorList>
    </citation>
    <scope>NUCLEOTIDE SEQUENCE</scope>
    <source>
        <strain evidence="2">CCBAS 213</strain>
    </source>
</reference>
<dbReference type="GeneID" id="85363185"/>
<sequence>MSRYALRSCRNTVATGPALPRVESPLSELSGELSPDICNTKIPAESSTASAQGSAPGLAASRVPASGNAVLRNPPSAHVQAEEEKSSPSDSEDDEDVSSQGNLTAAGISKKNLSRSNVEYDDESDTSSSSSSMESKKASSKTDAEEPTPLQPARPARLRHTQSLDDLSRNAVRFKEQHKAKKLTKEQASTVRAAERNLTAEQREILAKHQDKVAQKQARNPPETHNATPGPSSYIAKGKFADHNQEVDDSELDIEAQREALKNWNQVRDEIQESLDGHQDEPEPEMHHEDGFAKVRKSSKRTKASGKSKALRTKKLVGKTGRYDVLEVEETSDEDPEDTELKKYQKKPTKSKKRTSKKKNVHNLEPLASAFDRWMEEVVQGKSRAPLSSHHGSWHGSTCPTDQLPADSFLANVLTVGKSKKKASPERKRKLNRKKNEKWKSKQHASFSDSDPSSSDSSSSDDSDSDSSYSYSSPSDSDPSDSDSSSSDSSSDSPSESGSSEASDSSCDSRHHCRHC</sequence>
<feature type="region of interest" description="Disordered" evidence="1">
    <location>
        <begin position="265"/>
        <end position="516"/>
    </location>
</feature>
<feature type="compositionally biased region" description="Acidic residues" evidence="1">
    <location>
        <begin position="326"/>
        <end position="338"/>
    </location>
</feature>
<gene>
    <name evidence="2" type="ORF">EV420DRAFT_1711490</name>
</gene>
<evidence type="ECO:0000313" key="3">
    <source>
        <dbReference type="Proteomes" id="UP001175211"/>
    </source>
</evidence>
<feature type="compositionally biased region" description="Basic residues" evidence="1">
    <location>
        <begin position="418"/>
        <end position="443"/>
    </location>
</feature>
<accession>A0AA39IVX6</accession>
<feature type="compositionally biased region" description="Basic and acidic residues" evidence="1">
    <location>
        <begin position="265"/>
        <end position="293"/>
    </location>
</feature>
<feature type="compositionally biased region" description="Low complexity" evidence="1">
    <location>
        <begin position="446"/>
        <end position="458"/>
    </location>
</feature>
<comment type="caution">
    <text evidence="2">The sequence shown here is derived from an EMBL/GenBank/DDBJ whole genome shotgun (WGS) entry which is preliminary data.</text>
</comment>
<feature type="compositionally biased region" description="Basic and acidic residues" evidence="1">
    <location>
        <begin position="134"/>
        <end position="144"/>
    </location>
</feature>
<organism evidence="2 3">
    <name type="scientific">Armillaria tabescens</name>
    <name type="common">Ringless honey mushroom</name>
    <name type="synonym">Agaricus tabescens</name>
    <dbReference type="NCBI Taxonomy" id="1929756"/>
    <lineage>
        <taxon>Eukaryota</taxon>
        <taxon>Fungi</taxon>
        <taxon>Dikarya</taxon>
        <taxon>Basidiomycota</taxon>
        <taxon>Agaricomycotina</taxon>
        <taxon>Agaricomycetes</taxon>
        <taxon>Agaricomycetidae</taxon>
        <taxon>Agaricales</taxon>
        <taxon>Marasmiineae</taxon>
        <taxon>Physalacriaceae</taxon>
        <taxon>Desarmillaria</taxon>
    </lineage>
</organism>
<feature type="compositionally biased region" description="Basic residues" evidence="1">
    <location>
        <begin position="344"/>
        <end position="361"/>
    </location>
</feature>
<feature type="compositionally biased region" description="Basic and acidic residues" evidence="1">
    <location>
        <begin position="162"/>
        <end position="177"/>
    </location>
</feature>
<proteinExistence type="predicted"/>
<feature type="compositionally biased region" description="Low complexity" evidence="1">
    <location>
        <begin position="23"/>
        <end position="35"/>
    </location>
</feature>
<dbReference type="AlphaFoldDB" id="A0AA39IVX6"/>
<feature type="compositionally biased region" description="Basic and acidic residues" evidence="1">
    <location>
        <begin position="201"/>
        <end position="214"/>
    </location>
</feature>
<keyword evidence="3" id="KW-1185">Reference proteome</keyword>
<dbReference type="Proteomes" id="UP001175211">
    <property type="component" value="Unassembled WGS sequence"/>
</dbReference>
<dbReference type="EMBL" id="JAUEPS010000402">
    <property type="protein sequence ID" value="KAK0431467.1"/>
    <property type="molecule type" value="Genomic_DNA"/>
</dbReference>
<feature type="compositionally biased region" description="Basic residues" evidence="1">
    <location>
        <begin position="294"/>
        <end position="317"/>
    </location>
</feature>
<evidence type="ECO:0000256" key="1">
    <source>
        <dbReference type="SAM" id="MobiDB-lite"/>
    </source>
</evidence>
<feature type="compositionally biased region" description="Low complexity" evidence="1">
    <location>
        <begin position="466"/>
        <end position="506"/>
    </location>
</feature>
<feature type="region of interest" description="Disordered" evidence="1">
    <location>
        <begin position="1"/>
        <end position="237"/>
    </location>
</feature>
<dbReference type="RefSeq" id="XP_060321310.1">
    <property type="nucleotide sequence ID" value="XM_060479637.1"/>
</dbReference>
<name>A0AA39IVX6_ARMTA</name>
<protein>
    <submittedName>
        <fullName evidence="2">Uncharacterized protein</fullName>
    </submittedName>
</protein>
<evidence type="ECO:0000313" key="2">
    <source>
        <dbReference type="EMBL" id="KAK0431467.1"/>
    </source>
</evidence>